<dbReference type="GO" id="GO:0004222">
    <property type="term" value="F:metalloendopeptidase activity"/>
    <property type="evidence" value="ECO:0007669"/>
    <property type="project" value="TreeGrafter"/>
</dbReference>
<dbReference type="Proteomes" id="UP000681035">
    <property type="component" value="Chromosome"/>
</dbReference>
<accession>A0A810PY84</accession>
<feature type="region of interest" description="Disordered" evidence="1">
    <location>
        <begin position="1"/>
        <end position="40"/>
    </location>
</feature>
<dbReference type="InterPro" id="IPR011055">
    <property type="entry name" value="Dup_hybrid_motif"/>
</dbReference>
<evidence type="ECO:0000313" key="3">
    <source>
        <dbReference type="EMBL" id="BCK80554.1"/>
    </source>
</evidence>
<dbReference type="PANTHER" id="PTHR21666:SF270">
    <property type="entry name" value="MUREIN HYDROLASE ACTIVATOR ENVC"/>
    <property type="match status" value="1"/>
</dbReference>
<dbReference type="PANTHER" id="PTHR21666">
    <property type="entry name" value="PEPTIDASE-RELATED"/>
    <property type="match status" value="1"/>
</dbReference>
<dbReference type="SUPFAM" id="SSF51261">
    <property type="entry name" value="Duplicated hybrid motif"/>
    <property type="match status" value="1"/>
</dbReference>
<dbReference type="InterPro" id="IPR016047">
    <property type="entry name" value="M23ase_b-sheet_dom"/>
</dbReference>
<dbReference type="KEGG" id="vcop:MM50RIKEN_03170"/>
<dbReference type="EMBL" id="AP023418">
    <property type="protein sequence ID" value="BCK80554.1"/>
    <property type="molecule type" value="Genomic_DNA"/>
</dbReference>
<dbReference type="AlphaFoldDB" id="A0A810PY84"/>
<name>A0A810PY84_9FIRM</name>
<evidence type="ECO:0000256" key="1">
    <source>
        <dbReference type="SAM" id="MobiDB-lite"/>
    </source>
</evidence>
<gene>
    <name evidence="3" type="ORF">MM50RIKEN_03170</name>
</gene>
<dbReference type="InterPro" id="IPR050570">
    <property type="entry name" value="Cell_wall_metabolism_enzyme"/>
</dbReference>
<feature type="domain" description="M23ase beta-sheet core" evidence="2">
    <location>
        <begin position="165"/>
        <end position="259"/>
    </location>
</feature>
<organism evidence="3 4">
    <name type="scientific">Vescimonas coprocola</name>
    <dbReference type="NCBI Taxonomy" id="2714355"/>
    <lineage>
        <taxon>Bacteria</taxon>
        <taxon>Bacillati</taxon>
        <taxon>Bacillota</taxon>
        <taxon>Clostridia</taxon>
        <taxon>Eubacteriales</taxon>
        <taxon>Oscillospiraceae</taxon>
        <taxon>Vescimonas</taxon>
    </lineage>
</organism>
<sequence>MTETKHRRPARRTLAHGQPLRRPMARRTPQRRPTAGQRPRPAVGRLWQLVVCGALLLGVVAIKLTAPDTLEPYRQRLLMLMGGDTDFTAAFSAVGHAFDGSLTGALDDAYTAVFGPRQAQPTAATYTAENTPEDVCLTQQVLGFAYAAPVQGTVTDGFGWRENAFHYGTDIAADAGTVISSFADGTVTAVGDSSQLGNYVTVSHAGAFTTLYAHCSRITASSGQQVALGDPIAEVGETGNATGPHLHFALQKDTVYLDPAYYGIG</sequence>
<feature type="compositionally biased region" description="Low complexity" evidence="1">
    <location>
        <begin position="31"/>
        <end position="40"/>
    </location>
</feature>
<keyword evidence="4" id="KW-1185">Reference proteome</keyword>
<reference evidence="3" key="1">
    <citation type="submission" date="2020-09" db="EMBL/GenBank/DDBJ databases">
        <title>New species isolated from human feces.</title>
        <authorList>
            <person name="Kitahara M."/>
            <person name="Shigeno Y."/>
            <person name="Shime M."/>
            <person name="Matsumoto Y."/>
            <person name="Nakamura S."/>
            <person name="Motooka D."/>
            <person name="Fukuoka S."/>
            <person name="Nishikawa H."/>
            <person name="Benno Y."/>
        </authorList>
    </citation>
    <scope>NUCLEOTIDE SEQUENCE</scope>
    <source>
        <strain evidence="3">MM50</strain>
    </source>
</reference>
<protein>
    <recommendedName>
        <fullName evidence="2">M23ase beta-sheet core domain-containing protein</fullName>
    </recommendedName>
</protein>
<evidence type="ECO:0000313" key="4">
    <source>
        <dbReference type="Proteomes" id="UP000681035"/>
    </source>
</evidence>
<dbReference type="RefSeq" id="WP_213541486.1">
    <property type="nucleotide sequence ID" value="NZ_AP023418.1"/>
</dbReference>
<evidence type="ECO:0000259" key="2">
    <source>
        <dbReference type="Pfam" id="PF01551"/>
    </source>
</evidence>
<feature type="compositionally biased region" description="Basic residues" evidence="1">
    <location>
        <begin position="1"/>
        <end position="14"/>
    </location>
</feature>
<dbReference type="CDD" id="cd12797">
    <property type="entry name" value="M23_peptidase"/>
    <property type="match status" value="1"/>
</dbReference>
<dbReference type="Pfam" id="PF01551">
    <property type="entry name" value="Peptidase_M23"/>
    <property type="match status" value="1"/>
</dbReference>
<dbReference type="Gene3D" id="2.70.70.10">
    <property type="entry name" value="Glucose Permease (Domain IIA)"/>
    <property type="match status" value="1"/>
</dbReference>
<proteinExistence type="predicted"/>